<feature type="domain" description="SET" evidence="5">
    <location>
        <begin position="13"/>
        <end position="123"/>
    </location>
</feature>
<dbReference type="GO" id="GO:0000977">
    <property type="term" value="F:RNA polymerase II transcription regulatory region sequence-specific DNA binding"/>
    <property type="evidence" value="ECO:0007669"/>
    <property type="project" value="TreeGrafter"/>
</dbReference>
<dbReference type="InterPro" id="IPR036236">
    <property type="entry name" value="Znf_C2H2_sf"/>
</dbReference>
<evidence type="ECO:0000259" key="4">
    <source>
        <dbReference type="PROSITE" id="PS50157"/>
    </source>
</evidence>
<dbReference type="Pfam" id="PF21549">
    <property type="entry name" value="PRDM2_PR"/>
    <property type="match status" value="1"/>
</dbReference>
<dbReference type="GO" id="GO:0005634">
    <property type="term" value="C:nucleus"/>
    <property type="evidence" value="ECO:0007669"/>
    <property type="project" value="TreeGrafter"/>
</dbReference>
<keyword evidence="7" id="KW-1185">Reference proteome</keyword>
<dbReference type="AlphaFoldDB" id="A0AAD9B2M8"/>
<feature type="non-terminal residue" evidence="6">
    <location>
        <position position="1"/>
    </location>
</feature>
<dbReference type="Proteomes" id="UP001228049">
    <property type="component" value="Unassembled WGS sequence"/>
</dbReference>
<keyword evidence="1" id="KW-0805">Transcription regulation</keyword>
<keyword evidence="3" id="KW-0862">Zinc</keyword>
<reference evidence="6" key="1">
    <citation type="submission" date="2023-04" db="EMBL/GenBank/DDBJ databases">
        <title>Chromosome-level genome of Chaenocephalus aceratus.</title>
        <authorList>
            <person name="Park H."/>
        </authorList>
    </citation>
    <scope>NUCLEOTIDE SEQUENCE</scope>
    <source>
        <strain evidence="6">DE</strain>
        <tissue evidence="6">Muscle</tissue>
    </source>
</reference>
<dbReference type="GO" id="GO:0045892">
    <property type="term" value="P:negative regulation of DNA-templated transcription"/>
    <property type="evidence" value="ECO:0007669"/>
    <property type="project" value="TreeGrafter"/>
</dbReference>
<comment type="caution">
    <text evidence="6">The sequence shown here is derived from an EMBL/GenBank/DDBJ whole genome shotgun (WGS) entry which is preliminary data.</text>
</comment>
<feature type="domain" description="C2H2-type" evidence="4">
    <location>
        <begin position="133"/>
        <end position="161"/>
    </location>
</feature>
<feature type="domain" description="C2H2-type" evidence="4">
    <location>
        <begin position="166"/>
        <end position="192"/>
    </location>
</feature>
<dbReference type="InterPro" id="IPR050331">
    <property type="entry name" value="Zinc_finger"/>
</dbReference>
<dbReference type="PROSITE" id="PS50280">
    <property type="entry name" value="SET"/>
    <property type="match status" value="1"/>
</dbReference>
<evidence type="ECO:0000259" key="5">
    <source>
        <dbReference type="PROSITE" id="PS50280"/>
    </source>
</evidence>
<keyword evidence="2" id="KW-0804">Transcription</keyword>
<dbReference type="EMBL" id="JASDAP010000113">
    <property type="protein sequence ID" value="KAK1875536.1"/>
    <property type="molecule type" value="Genomic_DNA"/>
</dbReference>
<dbReference type="PANTHER" id="PTHR16515:SF32">
    <property type="entry name" value="PR DOMAIN ZINC FINGER PROTEIN 5"/>
    <property type="match status" value="1"/>
</dbReference>
<dbReference type="SMART" id="SM00355">
    <property type="entry name" value="ZnF_C2H2"/>
    <property type="match status" value="2"/>
</dbReference>
<evidence type="ECO:0000256" key="2">
    <source>
        <dbReference type="ARBA" id="ARBA00023163"/>
    </source>
</evidence>
<proteinExistence type="predicted"/>
<dbReference type="InterPro" id="IPR013087">
    <property type="entry name" value="Znf_C2H2_type"/>
</dbReference>
<accession>A0AAD9B2M8</accession>
<keyword evidence="3" id="KW-0863">Zinc-finger</keyword>
<dbReference type="InterPro" id="IPR046341">
    <property type="entry name" value="SET_dom_sf"/>
</dbReference>
<dbReference type="GO" id="GO:0008270">
    <property type="term" value="F:zinc ion binding"/>
    <property type="evidence" value="ECO:0007669"/>
    <property type="project" value="UniProtKB-KW"/>
</dbReference>
<dbReference type="PANTHER" id="PTHR16515">
    <property type="entry name" value="PR DOMAIN ZINC FINGER PROTEIN"/>
    <property type="match status" value="1"/>
</dbReference>
<dbReference type="InterPro" id="IPR001214">
    <property type="entry name" value="SET_dom"/>
</dbReference>
<dbReference type="FunFam" id="3.30.160.60:FF:000880">
    <property type="entry name" value="Zinc finger protein"/>
    <property type="match status" value="1"/>
</dbReference>
<dbReference type="PROSITE" id="PS50157">
    <property type="entry name" value="ZINC_FINGER_C2H2_2"/>
    <property type="match status" value="2"/>
</dbReference>
<name>A0AAD9B2M8_DISEL</name>
<dbReference type="Pfam" id="PF00096">
    <property type="entry name" value="zf-C2H2"/>
    <property type="match status" value="1"/>
</dbReference>
<protein>
    <submittedName>
        <fullName evidence="6">PR domain zinc finger protein 5</fullName>
    </submittedName>
</protein>
<evidence type="ECO:0000313" key="6">
    <source>
        <dbReference type="EMBL" id="KAK1875536.1"/>
    </source>
</evidence>
<dbReference type="FunFam" id="2.170.270.10:FF:000015">
    <property type="entry name" value="Zinc finger protein"/>
    <property type="match status" value="1"/>
</dbReference>
<dbReference type="Gene3D" id="2.170.270.10">
    <property type="entry name" value="SET domain"/>
    <property type="match status" value="1"/>
</dbReference>
<evidence type="ECO:0000256" key="1">
    <source>
        <dbReference type="ARBA" id="ARBA00023015"/>
    </source>
</evidence>
<evidence type="ECO:0000256" key="3">
    <source>
        <dbReference type="PROSITE-ProRule" id="PRU00042"/>
    </source>
</evidence>
<dbReference type="Gene3D" id="3.30.160.60">
    <property type="entry name" value="Classic Zinc Finger"/>
    <property type="match status" value="2"/>
</dbReference>
<gene>
    <name evidence="6" type="ORF">KUDE01_015318</name>
</gene>
<dbReference type="SUPFAM" id="SSF57667">
    <property type="entry name" value="beta-beta-alpha zinc fingers"/>
    <property type="match status" value="1"/>
</dbReference>
<organism evidence="6 7">
    <name type="scientific">Dissostichus eleginoides</name>
    <name type="common">Patagonian toothfish</name>
    <name type="synonym">Dissostichus amissus</name>
    <dbReference type="NCBI Taxonomy" id="100907"/>
    <lineage>
        <taxon>Eukaryota</taxon>
        <taxon>Metazoa</taxon>
        <taxon>Chordata</taxon>
        <taxon>Craniata</taxon>
        <taxon>Vertebrata</taxon>
        <taxon>Euteleostomi</taxon>
        <taxon>Actinopterygii</taxon>
        <taxon>Neopterygii</taxon>
        <taxon>Teleostei</taxon>
        <taxon>Neoteleostei</taxon>
        <taxon>Acanthomorphata</taxon>
        <taxon>Eupercaria</taxon>
        <taxon>Perciformes</taxon>
        <taxon>Notothenioidei</taxon>
        <taxon>Nototheniidae</taxon>
        <taxon>Dissostichus</taxon>
    </lineage>
</organism>
<sequence>MLGMYVPDRFSLKALESRTGSGCSPRRVRKGEKFGPFAGEKKLPGELDESLDTRLMWEVRGSKGDVLYILDASNPRYANWLRFVHQAPSQEQKNLAAIQDGENIFYLAVDDIDTDTELLIGYLDNARHLKEDYPCLLCESSFPSEEILANHLQTLHQRPSSEEKDFKCRNCGKKFPVRQALQRHVLHCSESPDPSSDSKSH</sequence>
<keyword evidence="3" id="KW-0479">Metal-binding</keyword>
<dbReference type="GO" id="GO:0003700">
    <property type="term" value="F:DNA-binding transcription factor activity"/>
    <property type="evidence" value="ECO:0007669"/>
    <property type="project" value="TreeGrafter"/>
</dbReference>
<evidence type="ECO:0000313" key="7">
    <source>
        <dbReference type="Proteomes" id="UP001228049"/>
    </source>
</evidence>